<name>A0ABX0VNX6_9ENTR</name>
<comment type="subcellular location">
    <subcellularLocation>
        <location evidence="2">Periplasm</location>
    </subcellularLocation>
</comment>
<keyword evidence="15" id="KW-1185">Reference proteome</keyword>
<dbReference type="Pfam" id="PF01832">
    <property type="entry name" value="Glucosaminidase"/>
    <property type="match status" value="1"/>
</dbReference>
<gene>
    <name evidence="14" type="primary">flgJ</name>
    <name evidence="14" type="ORF">E2L00_14525</name>
</gene>
<dbReference type="InterPro" id="IPR002901">
    <property type="entry name" value="MGlyc_endo_b_GlcNAc-like_dom"/>
</dbReference>
<keyword evidence="14" id="KW-0282">Flagellum</keyword>
<evidence type="ECO:0000313" key="14">
    <source>
        <dbReference type="EMBL" id="NIY48688.1"/>
    </source>
</evidence>
<feature type="region of interest" description="Disordered" evidence="12">
    <location>
        <begin position="101"/>
        <end position="150"/>
    </location>
</feature>
<evidence type="ECO:0000313" key="15">
    <source>
        <dbReference type="Proteomes" id="UP000697927"/>
    </source>
</evidence>
<dbReference type="Gene3D" id="1.10.530.10">
    <property type="match status" value="1"/>
</dbReference>
<dbReference type="PANTHER" id="PTHR33308:SF9">
    <property type="entry name" value="PEPTIDOGLYCAN HYDROLASE FLGJ"/>
    <property type="match status" value="1"/>
</dbReference>
<dbReference type="InterPro" id="IPR013377">
    <property type="entry name" value="FlgJ"/>
</dbReference>
<dbReference type="RefSeq" id="WP_167612754.1">
    <property type="nucleotide sequence ID" value="NZ_SOYS01000006.1"/>
</dbReference>
<reference evidence="14 15" key="1">
    <citation type="journal article" date="2020" name="Microorganisms">
        <title>Polyphasic Characterisation of Cedecea colo sp. nov., a New Enteric Bacterium Isolated from the Koala Hindgut.</title>
        <authorList>
            <person name="Boath J.M."/>
            <person name="Dakhal S."/>
            <person name="Van T.T.H."/>
            <person name="Moore R.J."/>
            <person name="Dekiwadia C."/>
            <person name="Macreadie I.G."/>
        </authorList>
    </citation>
    <scope>NUCLEOTIDE SEQUENCE [LARGE SCALE GENOMIC DNA]</scope>
    <source>
        <strain evidence="14 15">ZA</strain>
    </source>
</reference>
<comment type="similarity">
    <text evidence="3">In the N-terminal section; belongs to the FlgJ family.</text>
</comment>
<feature type="domain" description="Mannosyl-glycoprotein endo-beta-N-acetylglucosamidase-like" evidence="13">
    <location>
        <begin position="145"/>
        <end position="309"/>
    </location>
</feature>
<evidence type="ECO:0000256" key="9">
    <source>
        <dbReference type="ARBA" id="ARBA00023295"/>
    </source>
</evidence>
<evidence type="ECO:0000256" key="5">
    <source>
        <dbReference type="ARBA" id="ARBA00013433"/>
    </source>
</evidence>
<comment type="similarity">
    <text evidence="4">In the C-terminal section; belongs to the glycosyl hydrolase 73 family.</text>
</comment>
<dbReference type="Proteomes" id="UP000697927">
    <property type="component" value="Unassembled WGS sequence"/>
</dbReference>
<evidence type="ECO:0000259" key="13">
    <source>
        <dbReference type="SMART" id="SM00047"/>
    </source>
</evidence>
<feature type="compositionally biased region" description="Basic and acidic residues" evidence="12">
    <location>
        <begin position="130"/>
        <end position="144"/>
    </location>
</feature>
<evidence type="ECO:0000256" key="11">
    <source>
        <dbReference type="ARBA" id="ARBA00030835"/>
    </source>
</evidence>
<dbReference type="Pfam" id="PF10135">
    <property type="entry name" value="Rod-binding"/>
    <property type="match status" value="1"/>
</dbReference>
<evidence type="ECO:0000256" key="6">
    <source>
        <dbReference type="ARBA" id="ARBA00022764"/>
    </source>
</evidence>
<dbReference type="EMBL" id="SOYS01000006">
    <property type="protein sequence ID" value="NIY48688.1"/>
    <property type="molecule type" value="Genomic_DNA"/>
</dbReference>
<comment type="caution">
    <text evidence="14">The sequence shown here is derived from an EMBL/GenBank/DDBJ whole genome shotgun (WGS) entry which is preliminary data.</text>
</comment>
<dbReference type="InterPro" id="IPR019301">
    <property type="entry name" value="Flagellar_prot_FlgJ_N"/>
</dbReference>
<evidence type="ECO:0000256" key="10">
    <source>
        <dbReference type="ARBA" id="ARBA00023316"/>
    </source>
</evidence>
<keyword evidence="9 14" id="KW-0326">Glycosidase</keyword>
<evidence type="ECO:0000256" key="7">
    <source>
        <dbReference type="ARBA" id="ARBA00022795"/>
    </source>
</evidence>
<evidence type="ECO:0000256" key="2">
    <source>
        <dbReference type="ARBA" id="ARBA00004418"/>
    </source>
</evidence>
<dbReference type="GO" id="GO:0016798">
    <property type="term" value="F:hydrolase activity, acting on glycosyl bonds"/>
    <property type="evidence" value="ECO:0007669"/>
    <property type="project" value="UniProtKB-KW"/>
</dbReference>
<comment type="function">
    <text evidence="1">Flagellum-specific muramidase which hydrolyzes the peptidoglycan layer to assemble the rod structure in the periplasmic space.</text>
</comment>
<dbReference type="Gene3D" id="2.10.70.40">
    <property type="entry name" value="peptidoglycan hydrolase"/>
    <property type="match status" value="1"/>
</dbReference>
<protein>
    <recommendedName>
        <fullName evidence="5">Peptidoglycan hydrolase FlgJ</fullName>
    </recommendedName>
    <alternativeName>
        <fullName evidence="11">Muramidase FlgJ</fullName>
    </alternativeName>
</protein>
<evidence type="ECO:0000256" key="3">
    <source>
        <dbReference type="ARBA" id="ARBA00006880"/>
    </source>
</evidence>
<dbReference type="PANTHER" id="PTHR33308">
    <property type="entry name" value="PEPTIDOGLYCAN HYDROLASE FLGJ"/>
    <property type="match status" value="1"/>
</dbReference>
<sequence>MNSSALTRGAAFDIRNLEALKRTAKEDPGQGLKAAAKQMEGLFVQMMLKSMRDATFKDGLFNSQQSEMFTSMYDQQLAQNIAEQGNLGLAEVLVKQMSGEGQSATGATSTAHTPLSLNNASFKRIPQRLNTEDITSHEKARTVDEAGSGGKSSDFIARMLAPAMNAAKKSGVPHQLIIAQAALESGWGNQEILTKEGRPSYNLFAIKATDGWKGETTEITTTEYIHGVPQKVRAAFRVYGSYSEALADYAALLTHNPRYQDVTRAASPEHAARALQRGGYATDPQYANKLISIIQQVKSNVNQALNAYKNDFSSLF</sequence>
<keyword evidence="14" id="KW-0969">Cilium</keyword>
<dbReference type="InterPro" id="IPR051056">
    <property type="entry name" value="Glycosyl_Hydrolase_73"/>
</dbReference>
<organism evidence="14 15">
    <name type="scientific">Cedecea colo</name>
    <dbReference type="NCBI Taxonomy" id="2552946"/>
    <lineage>
        <taxon>Bacteria</taxon>
        <taxon>Pseudomonadati</taxon>
        <taxon>Pseudomonadota</taxon>
        <taxon>Gammaproteobacteria</taxon>
        <taxon>Enterobacterales</taxon>
        <taxon>Enterobacteriaceae</taxon>
        <taxon>Cedecea</taxon>
    </lineage>
</organism>
<evidence type="ECO:0000256" key="8">
    <source>
        <dbReference type="ARBA" id="ARBA00022801"/>
    </source>
</evidence>
<keyword evidence="10" id="KW-0961">Cell wall biogenesis/degradation</keyword>
<keyword evidence="14" id="KW-0966">Cell projection</keyword>
<keyword evidence="7" id="KW-1005">Bacterial flagellum biogenesis</keyword>
<feature type="compositionally biased region" description="Polar residues" evidence="12">
    <location>
        <begin position="101"/>
        <end position="121"/>
    </location>
</feature>
<dbReference type="NCBIfam" id="TIGR02541">
    <property type="entry name" value="flagell_FlgJ"/>
    <property type="match status" value="1"/>
</dbReference>
<evidence type="ECO:0000256" key="12">
    <source>
        <dbReference type="SAM" id="MobiDB-lite"/>
    </source>
</evidence>
<accession>A0ABX0VNX6</accession>
<dbReference type="PRINTS" id="PR01002">
    <property type="entry name" value="FLGFLGJ"/>
</dbReference>
<keyword evidence="6" id="KW-0574">Periplasm</keyword>
<keyword evidence="8 14" id="KW-0378">Hydrolase</keyword>
<evidence type="ECO:0000256" key="4">
    <source>
        <dbReference type="ARBA" id="ARBA00007974"/>
    </source>
</evidence>
<evidence type="ECO:0000256" key="1">
    <source>
        <dbReference type="ARBA" id="ARBA00002954"/>
    </source>
</evidence>
<proteinExistence type="inferred from homology"/>
<dbReference type="SMART" id="SM00047">
    <property type="entry name" value="LYZ2"/>
    <property type="match status" value="1"/>
</dbReference>